<evidence type="ECO:0000313" key="3">
    <source>
        <dbReference type="Proteomes" id="UP000467841"/>
    </source>
</evidence>
<reference evidence="2" key="1">
    <citation type="submission" date="2020-01" db="EMBL/GenBank/DDBJ databases">
        <authorList>
            <person name="Mishra B."/>
        </authorList>
    </citation>
    <scope>NUCLEOTIDE SEQUENCE [LARGE SCALE GENOMIC DNA]</scope>
</reference>
<dbReference type="EMBL" id="CACVBM020001196">
    <property type="protein sequence ID" value="CAA7038685.1"/>
    <property type="molecule type" value="Genomic_DNA"/>
</dbReference>
<dbReference type="OrthoDB" id="127285at2759"/>
<evidence type="ECO:0000256" key="1">
    <source>
        <dbReference type="SAM" id="MobiDB-lite"/>
    </source>
</evidence>
<evidence type="ECO:0000313" key="2">
    <source>
        <dbReference type="EMBL" id="CAA7038685.1"/>
    </source>
</evidence>
<sequence>MFVDIGNGRLRCVATGHKVVAYEESYARKKWYRLGLIDHMPFSRASGKRTGSSGKTKKTRGGKEDTDSDEADFWMLKSSSGSESEHEGDEENCKGSHCDAKVSEELSERSLWHRRGIAVHDGNLHLSVGVTGEITMEYELLPP</sequence>
<comment type="caution">
    <text evidence="2">The sequence shown here is derived from an EMBL/GenBank/DDBJ whole genome shotgun (WGS) entry which is preliminary data.</text>
</comment>
<gene>
    <name evidence="2" type="ORF">MERR_LOCUS25920</name>
</gene>
<accession>A0A6D2J6D6</accession>
<dbReference type="AlphaFoldDB" id="A0A6D2J6D6"/>
<keyword evidence="3" id="KW-1185">Reference proteome</keyword>
<dbReference type="PANTHER" id="PTHR47854">
    <property type="entry name" value="SURFEIT LOCUS PROTEIN 2 (SURF2)"/>
    <property type="match status" value="1"/>
</dbReference>
<name>A0A6D2J6D6_9BRAS</name>
<organism evidence="2 3">
    <name type="scientific">Microthlaspi erraticum</name>
    <dbReference type="NCBI Taxonomy" id="1685480"/>
    <lineage>
        <taxon>Eukaryota</taxon>
        <taxon>Viridiplantae</taxon>
        <taxon>Streptophyta</taxon>
        <taxon>Embryophyta</taxon>
        <taxon>Tracheophyta</taxon>
        <taxon>Spermatophyta</taxon>
        <taxon>Magnoliopsida</taxon>
        <taxon>eudicotyledons</taxon>
        <taxon>Gunneridae</taxon>
        <taxon>Pentapetalae</taxon>
        <taxon>rosids</taxon>
        <taxon>malvids</taxon>
        <taxon>Brassicales</taxon>
        <taxon>Brassicaceae</taxon>
        <taxon>Coluteocarpeae</taxon>
        <taxon>Microthlaspi</taxon>
    </lineage>
</organism>
<protein>
    <submittedName>
        <fullName evidence="2">Uncharacterized protein</fullName>
    </submittedName>
</protein>
<feature type="region of interest" description="Disordered" evidence="1">
    <location>
        <begin position="43"/>
        <end position="97"/>
    </location>
</feature>
<dbReference type="Proteomes" id="UP000467841">
    <property type="component" value="Unassembled WGS sequence"/>
</dbReference>
<proteinExistence type="predicted"/>
<dbReference type="PANTHER" id="PTHR47854:SF1">
    <property type="entry name" value="SURFEIT LOCUS PROTEIN 2 (SURF2)"/>
    <property type="match status" value="1"/>
</dbReference>